<feature type="compositionally biased region" description="Pro residues" evidence="1">
    <location>
        <begin position="487"/>
        <end position="501"/>
    </location>
</feature>
<feature type="region of interest" description="Disordered" evidence="1">
    <location>
        <begin position="34"/>
        <end position="60"/>
    </location>
</feature>
<proteinExistence type="predicted"/>
<evidence type="ECO:0000313" key="3">
    <source>
        <dbReference type="RefSeq" id="XP_029031827.1"/>
    </source>
</evidence>
<reference evidence="3" key="1">
    <citation type="submission" date="2025-08" db="UniProtKB">
        <authorList>
            <consortium name="RefSeq"/>
        </authorList>
    </citation>
    <scope>IDENTIFICATION</scope>
</reference>
<dbReference type="CTD" id="90523"/>
<dbReference type="PANTHER" id="PTHR31514">
    <property type="entry name" value="MUSCULAR LMNA-INTERACTING PROTEIN MLIP"/>
    <property type="match status" value="1"/>
</dbReference>
<evidence type="ECO:0000313" key="2">
    <source>
        <dbReference type="Proteomes" id="UP000515150"/>
    </source>
</evidence>
<feature type="region of interest" description="Disordered" evidence="1">
    <location>
        <begin position="1"/>
        <end position="22"/>
    </location>
</feature>
<gene>
    <name evidence="3" type="primary">mlip</name>
</gene>
<accession>A0A6P7PG26</accession>
<sequence length="778" mass="82752">MDRLRTSLRGIPTEKPPRPTAFTFIPVLQDLPIKGVITPKERPGGGNSPEEPTSDGQRLRARIVFISGAGDAIQRRGEAEGKRSLVSPSQTDASPTVGPRSENTPASAAAALTGSMETAVKHACSSQQRGPGAFASAADLFPTPSSSRESVLSDARLPSLASPVSPVSLSRAVSPCSSACSGLFSPALVQVKKHFLAPGSSLVHIPQTCFSSCDSLSSPASPPPAPRHRPPVTRLSLLTAILRKGRLPVLSPAPQRPYTPCWPVNPVTLSFCSACSAASSVASIPLEFSSRSSSSASPNVPGDPGRSVTAPPPAPVASECVRGVRSSAVPRRERVISPAPAKNTPLRSDPAPKPEERTDCDYRSPQPSQTHTNLKGHDHNNFKTRFIPSARAANEPQNLSRPLNSSLSKLRLLSQRLRSPPVCPPQLRPPRTDAPPCSPAFPGATGRCGSHGGGPAPQSVAPSPGFGAVHCLSPSRFAPMAFPGWPSPASSPTPTPSPAPPIRVLTPSPSPSLCTTPSPRPGSGISDCSDREGKKRKTHKIKSSYKSFAAIPTNTLLLDQQAIDEQVERAGSPGEALQRGATPDPHAEMRSPAQLRQESEELYAVIDEVLANSAPPPKQAFRSSTAVGPQRNTLTLPKSLGRETKYASICSLHPSAHVEKKKEPKMTRPGIIRPMTAVPKLMVDAGFHPKPLRPFVIKTLTGDRKVHNVGSEEAEKDFFVRSTGQTLSEERRSDRKAPFSSCDLYITEPEDQRGHLAKDASTSFSPKEWQMEAFEAHI</sequence>
<feature type="compositionally biased region" description="Basic and acidic residues" evidence="1">
    <location>
        <begin position="350"/>
        <end position="362"/>
    </location>
</feature>
<dbReference type="KEGG" id="bspl:114870840"/>
<feature type="region of interest" description="Disordered" evidence="1">
    <location>
        <begin position="72"/>
        <end position="108"/>
    </location>
</feature>
<protein>
    <submittedName>
        <fullName evidence="3">Proline-rich protein 36</fullName>
    </submittedName>
</protein>
<feature type="region of interest" description="Disordered" evidence="1">
    <location>
        <begin position="487"/>
        <end position="541"/>
    </location>
</feature>
<dbReference type="PANTHER" id="PTHR31514:SF1">
    <property type="entry name" value="MUSCULAR LMNA-INTERACTING PROTEIN"/>
    <property type="match status" value="1"/>
</dbReference>
<dbReference type="Proteomes" id="UP000515150">
    <property type="component" value="Chromosome 15"/>
</dbReference>
<organism evidence="2 3">
    <name type="scientific">Betta splendens</name>
    <name type="common">Siamese fighting fish</name>
    <dbReference type="NCBI Taxonomy" id="158456"/>
    <lineage>
        <taxon>Eukaryota</taxon>
        <taxon>Metazoa</taxon>
        <taxon>Chordata</taxon>
        <taxon>Craniata</taxon>
        <taxon>Vertebrata</taxon>
        <taxon>Euteleostomi</taxon>
        <taxon>Actinopterygii</taxon>
        <taxon>Neopterygii</taxon>
        <taxon>Teleostei</taxon>
        <taxon>Neoteleostei</taxon>
        <taxon>Acanthomorphata</taxon>
        <taxon>Anabantaria</taxon>
        <taxon>Anabantiformes</taxon>
        <taxon>Anabantoidei</taxon>
        <taxon>Osphronemidae</taxon>
        <taxon>Betta</taxon>
    </lineage>
</organism>
<dbReference type="InParanoid" id="A0A6P7PG26"/>
<keyword evidence="2" id="KW-1185">Reference proteome</keyword>
<name>A0A6P7PG26_BETSP</name>
<evidence type="ECO:0000256" key="1">
    <source>
        <dbReference type="SAM" id="MobiDB-lite"/>
    </source>
</evidence>
<dbReference type="AlphaFoldDB" id="A0A6P7PG26"/>
<dbReference type="InterPro" id="IPR029331">
    <property type="entry name" value="MLIP"/>
</dbReference>
<dbReference type="RefSeq" id="XP_029031827.1">
    <property type="nucleotide sequence ID" value="XM_029175994.3"/>
</dbReference>
<feature type="region of interest" description="Disordered" evidence="1">
    <location>
        <begin position="569"/>
        <end position="590"/>
    </location>
</feature>
<feature type="compositionally biased region" description="Basic and acidic residues" evidence="1">
    <location>
        <begin position="73"/>
        <end position="83"/>
    </location>
</feature>
<dbReference type="OrthoDB" id="9907594at2759"/>
<feature type="region of interest" description="Disordered" evidence="1">
    <location>
        <begin position="289"/>
        <end position="381"/>
    </location>
</feature>
<dbReference type="Pfam" id="PF15274">
    <property type="entry name" value="MLIP"/>
    <property type="match status" value="1"/>
</dbReference>
<dbReference type="GeneID" id="114870840"/>